<feature type="binding site" evidence="9">
    <location>
        <position position="176"/>
    </location>
    <ligand>
        <name>Mg(2+)</name>
        <dbReference type="ChEBI" id="CHEBI:18420"/>
        <note>catalytic</note>
    </ligand>
</feature>
<feature type="domain" description="DNA/RNA non-specific endonuclease/pyrophosphatase/phosphodiesterase" evidence="13">
    <location>
        <begin position="82"/>
        <end position="283"/>
    </location>
</feature>
<organism evidence="14 15">
    <name type="scientific">Cylindrospermopsis raciborskii CENA303</name>
    <dbReference type="NCBI Taxonomy" id="1170769"/>
    <lineage>
        <taxon>Bacteria</taxon>
        <taxon>Bacillati</taxon>
        <taxon>Cyanobacteriota</taxon>
        <taxon>Cyanophyceae</taxon>
        <taxon>Nostocales</taxon>
        <taxon>Aphanizomenonaceae</taxon>
        <taxon>Cylindrospermopsis</taxon>
    </lineage>
</organism>
<dbReference type="PANTHER" id="PTHR13966:SF5">
    <property type="entry name" value="ENDONUCLEASE G, MITOCHONDRIAL"/>
    <property type="match status" value="1"/>
</dbReference>
<dbReference type="Pfam" id="PF01223">
    <property type="entry name" value="Endonuclease_NS"/>
    <property type="match status" value="1"/>
</dbReference>
<comment type="similarity">
    <text evidence="2 10">Belongs to the DNA/RNA non-specific endonuclease family.</text>
</comment>
<evidence type="ECO:0000256" key="11">
    <source>
        <dbReference type="SAM" id="Phobius"/>
    </source>
</evidence>
<keyword evidence="3 10" id="KW-0540">Nuclease</keyword>
<evidence type="ECO:0000259" key="12">
    <source>
        <dbReference type="SMART" id="SM00477"/>
    </source>
</evidence>
<dbReference type="SMART" id="SM00477">
    <property type="entry name" value="NUC"/>
    <property type="match status" value="1"/>
</dbReference>
<name>A0A1X4G735_9CYAN</name>
<keyword evidence="11" id="KW-1133">Transmembrane helix</keyword>
<dbReference type="GO" id="GO:0003676">
    <property type="term" value="F:nucleic acid binding"/>
    <property type="evidence" value="ECO:0007669"/>
    <property type="project" value="InterPro"/>
</dbReference>
<evidence type="ECO:0000313" key="14">
    <source>
        <dbReference type="EMBL" id="OSO90701.1"/>
    </source>
</evidence>
<dbReference type="InterPro" id="IPR001604">
    <property type="entry name" value="Endo_G_ENPP1-like_dom"/>
</dbReference>
<dbReference type="SMART" id="SM00892">
    <property type="entry name" value="Endonuclease_NS"/>
    <property type="match status" value="1"/>
</dbReference>
<feature type="transmembrane region" description="Helical" evidence="11">
    <location>
        <begin position="15"/>
        <end position="38"/>
    </location>
</feature>
<dbReference type="Proteomes" id="UP000192997">
    <property type="component" value="Unassembled WGS sequence"/>
</dbReference>
<keyword evidence="11" id="KW-0472">Membrane</keyword>
<dbReference type="GO" id="GO:0004519">
    <property type="term" value="F:endonuclease activity"/>
    <property type="evidence" value="ECO:0007669"/>
    <property type="project" value="UniProtKB-UniRule"/>
</dbReference>
<dbReference type="EC" id="3.1.30.-" evidence="10"/>
<evidence type="ECO:0000256" key="9">
    <source>
        <dbReference type="PIRSR" id="PIRSR640255-2"/>
    </source>
</evidence>
<evidence type="ECO:0000256" key="3">
    <source>
        <dbReference type="ARBA" id="ARBA00022722"/>
    </source>
</evidence>
<evidence type="ECO:0000256" key="8">
    <source>
        <dbReference type="PIRSR" id="PIRSR640255-1"/>
    </source>
</evidence>
<dbReference type="InterPro" id="IPR044929">
    <property type="entry name" value="DNA/RNA_non-sp_Endonuclease_sf"/>
</dbReference>
<feature type="active site" description="Proton acceptor" evidence="8">
    <location>
        <position position="145"/>
    </location>
</feature>
<evidence type="ECO:0000256" key="6">
    <source>
        <dbReference type="ARBA" id="ARBA00022801"/>
    </source>
</evidence>
<dbReference type="InterPro" id="IPR020821">
    <property type="entry name" value="ENPP1-3/EXOG-like_nuc-like"/>
</dbReference>
<reference evidence="15" key="1">
    <citation type="submission" date="2017-04" db="EMBL/GenBank/DDBJ databases">
        <authorList>
            <person name="Abreu V.A."/>
            <person name="Popin R.V."/>
            <person name="Rigonato J."/>
            <person name="Andreote A.P."/>
            <person name="Schaker P.C."/>
            <person name="Hoff-Risseti C."/>
            <person name="Alvarenga D.O."/>
            <person name="Varani A.M."/>
            <person name="Fiore M.F."/>
        </authorList>
    </citation>
    <scope>NUCLEOTIDE SEQUENCE [LARGE SCALE GENOMIC DNA]</scope>
    <source>
        <strain evidence="15">CENA303</strain>
    </source>
</reference>
<evidence type="ECO:0000256" key="4">
    <source>
        <dbReference type="ARBA" id="ARBA00022723"/>
    </source>
</evidence>
<evidence type="ECO:0000259" key="13">
    <source>
        <dbReference type="SMART" id="SM00892"/>
    </source>
</evidence>
<keyword evidence="7" id="KW-0460">Magnesium</keyword>
<comment type="cofactor">
    <cofactor evidence="1 10">
        <name>Mg(2+)</name>
        <dbReference type="ChEBI" id="CHEBI:18420"/>
    </cofactor>
</comment>
<dbReference type="AlphaFoldDB" id="A0A1X4G735"/>
<comment type="caution">
    <text evidence="14">The sequence shown here is derived from an EMBL/GenBank/DDBJ whole genome shotgun (WGS) entry which is preliminary data.</text>
</comment>
<sequence>MKELKTLYFLSMQNLIHVIFAAFCIIINLTLIVITTCLPAEAISLQTKPDTIESNVTSIHLLLGNPSNATSSLDNPDNYLMIKPQYALSYNRSHGSANWVTWQLDKSWLGDAKRQDDFRPDDTLPNGWTRVKPSVYNSSGYDRGHIARSADRTQSVEDNSATFLMTNIIPQTPDNNRNTWGNLEDYSMKLAGEGKQLYIIAGGFGDKGKLKNLVTIPQYTWKIIVVLDRPGLGLKDVNVNTRVIAVNIPNDEQLDNNWRVFRTSVDKLEELTGYDFLSTVSPDIQKVIESQVDNL</sequence>
<dbReference type="PROSITE" id="PS01070">
    <property type="entry name" value="NUCLEASE_NON_SPEC"/>
    <property type="match status" value="1"/>
</dbReference>
<keyword evidence="5 10" id="KW-0255">Endonuclease</keyword>
<evidence type="ECO:0000256" key="1">
    <source>
        <dbReference type="ARBA" id="ARBA00001946"/>
    </source>
</evidence>
<proteinExistence type="inferred from homology"/>
<dbReference type="Gene3D" id="3.40.570.10">
    <property type="entry name" value="Extracellular Endonuclease, subunit A"/>
    <property type="match status" value="1"/>
</dbReference>
<dbReference type="SUPFAM" id="SSF54060">
    <property type="entry name" value="His-Me finger endonucleases"/>
    <property type="match status" value="1"/>
</dbReference>
<dbReference type="InterPro" id="IPR044925">
    <property type="entry name" value="His-Me_finger_sf"/>
</dbReference>
<dbReference type="PANTHER" id="PTHR13966">
    <property type="entry name" value="ENDONUCLEASE RELATED"/>
    <property type="match status" value="1"/>
</dbReference>
<dbReference type="InterPro" id="IPR018524">
    <property type="entry name" value="DNA/RNA_endonuclease_AS"/>
</dbReference>
<evidence type="ECO:0000313" key="15">
    <source>
        <dbReference type="Proteomes" id="UP000192997"/>
    </source>
</evidence>
<dbReference type="GO" id="GO:0046872">
    <property type="term" value="F:metal ion binding"/>
    <property type="evidence" value="ECO:0007669"/>
    <property type="project" value="UniProtKB-KW"/>
</dbReference>
<dbReference type="EMBL" id="NBYN01000042">
    <property type="protein sequence ID" value="OSO90701.1"/>
    <property type="molecule type" value="Genomic_DNA"/>
</dbReference>
<keyword evidence="11" id="KW-0812">Transmembrane</keyword>
<protein>
    <recommendedName>
        <fullName evidence="10">Endonuclease</fullName>
        <ecNumber evidence="10">3.1.30.-</ecNumber>
    </recommendedName>
</protein>
<evidence type="ECO:0000256" key="7">
    <source>
        <dbReference type="ARBA" id="ARBA00022842"/>
    </source>
</evidence>
<feature type="domain" description="ENPP1-3/EXOG-like endonuclease/phosphodiesterase" evidence="12">
    <location>
        <begin position="83"/>
        <end position="283"/>
    </location>
</feature>
<evidence type="ECO:0000256" key="10">
    <source>
        <dbReference type="RuleBase" id="RU366055"/>
    </source>
</evidence>
<accession>A0A1X4G735</accession>
<gene>
    <name evidence="14" type="ORF">B7O87_07715</name>
</gene>
<dbReference type="GO" id="GO:0016787">
    <property type="term" value="F:hydrolase activity"/>
    <property type="evidence" value="ECO:0007669"/>
    <property type="project" value="UniProtKB-KW"/>
</dbReference>
<keyword evidence="6 10" id="KW-0378">Hydrolase</keyword>
<evidence type="ECO:0000256" key="2">
    <source>
        <dbReference type="ARBA" id="ARBA00010052"/>
    </source>
</evidence>
<keyword evidence="4 9" id="KW-0479">Metal-binding</keyword>
<dbReference type="RefSeq" id="WP_009343051.1">
    <property type="nucleotide sequence ID" value="NZ_NBYN01000042.1"/>
</dbReference>
<evidence type="ECO:0000256" key="5">
    <source>
        <dbReference type="ARBA" id="ARBA00022759"/>
    </source>
</evidence>
<dbReference type="CDD" id="cd00091">
    <property type="entry name" value="NUC"/>
    <property type="match status" value="1"/>
</dbReference>
<dbReference type="InterPro" id="IPR040255">
    <property type="entry name" value="Non-specific_endonuclease"/>
</dbReference>